<dbReference type="GO" id="GO:0005737">
    <property type="term" value="C:cytoplasm"/>
    <property type="evidence" value="ECO:0007669"/>
    <property type="project" value="TreeGrafter"/>
</dbReference>
<protein>
    <submittedName>
        <fullName evidence="6">Phosphoribosylformimino-5-aminoimidazole carboxamide ribotide isomerase</fullName>
    </submittedName>
</protein>
<dbReference type="GO" id="GO:0000105">
    <property type="term" value="P:L-histidine biosynthetic process"/>
    <property type="evidence" value="ECO:0007669"/>
    <property type="project" value="UniProtKB-KW"/>
</dbReference>
<dbReference type="InterPro" id="IPR044524">
    <property type="entry name" value="Isoase_HisA-like"/>
</dbReference>
<dbReference type="PANTHER" id="PTHR43090">
    <property type="entry name" value="1-(5-PHOSPHORIBOSYL)-5-[(5-PHOSPHORIBOSYLAMINO)METHYLIDENEAMINO] IMIDAZOLE-4-CARBOXAMIDE ISOMERASE"/>
    <property type="match status" value="1"/>
</dbReference>
<sequence length="249" mass="26510">MKIIPVLDLLDGAAVHAVRGERSRYRPVSSQLCEGSDPVDVARAVLDHAHSSVIYVADLDGIMHGAPQQHALMRLMRAMPRIELWLDAGFTDRDAANALIAPLRATGANVTPVFGSESLRGPKDGSSMQTALVADVNAPASAAGNAIPHDAILSLDRRHDTPLGDPAHWHDASGWPSRVIVMSLERVGSFEGPDLAAIADVRRRAGERQIIGAGGIRNADDLRAAEAAGAHAWLIASALHDRRIPAARR</sequence>
<evidence type="ECO:0000256" key="3">
    <source>
        <dbReference type="ARBA" id="ARBA00023102"/>
    </source>
</evidence>
<dbReference type="InterPro" id="IPR011060">
    <property type="entry name" value="RibuloseP-bd_barrel"/>
</dbReference>
<dbReference type="CDD" id="cd04723">
    <property type="entry name" value="HisA_HisF"/>
    <property type="match status" value="1"/>
</dbReference>
<evidence type="ECO:0000313" key="6">
    <source>
        <dbReference type="EMBL" id="SEA91117.1"/>
    </source>
</evidence>
<dbReference type="SUPFAM" id="SSF51366">
    <property type="entry name" value="Ribulose-phoshate binding barrel"/>
    <property type="match status" value="1"/>
</dbReference>
<dbReference type="Proteomes" id="UP000198638">
    <property type="component" value="Unassembled WGS sequence"/>
</dbReference>
<dbReference type="EMBL" id="FNRQ01000004">
    <property type="protein sequence ID" value="SEA91117.1"/>
    <property type="molecule type" value="Genomic_DNA"/>
</dbReference>
<organism evidence="6 7">
    <name type="scientific">Paraburkholderia sartisoli</name>
    <dbReference type="NCBI Taxonomy" id="83784"/>
    <lineage>
        <taxon>Bacteria</taxon>
        <taxon>Pseudomonadati</taxon>
        <taxon>Pseudomonadota</taxon>
        <taxon>Betaproteobacteria</taxon>
        <taxon>Burkholderiales</taxon>
        <taxon>Burkholderiaceae</taxon>
        <taxon>Paraburkholderia</taxon>
    </lineage>
</organism>
<dbReference type="InterPro" id="IPR013785">
    <property type="entry name" value="Aldolase_TIM"/>
</dbReference>
<accession>A0A1H4F290</accession>
<evidence type="ECO:0000313" key="7">
    <source>
        <dbReference type="Proteomes" id="UP000198638"/>
    </source>
</evidence>
<evidence type="ECO:0000256" key="2">
    <source>
        <dbReference type="ARBA" id="ARBA00022605"/>
    </source>
</evidence>
<gene>
    <name evidence="6" type="ORF">SAMN05192564_10457</name>
</gene>
<evidence type="ECO:0000256" key="4">
    <source>
        <dbReference type="ARBA" id="ARBA00029440"/>
    </source>
</evidence>
<dbReference type="RefSeq" id="WP_090534022.1">
    <property type="nucleotide sequence ID" value="NZ_FNRQ01000004.1"/>
</dbReference>
<dbReference type="GO" id="GO:0000162">
    <property type="term" value="P:L-tryptophan biosynthetic process"/>
    <property type="evidence" value="ECO:0007669"/>
    <property type="project" value="TreeGrafter"/>
</dbReference>
<dbReference type="AlphaFoldDB" id="A0A1H4F290"/>
<comment type="similarity">
    <text evidence="1 5">Belongs to the HisA/HisF family.</text>
</comment>
<dbReference type="STRING" id="83784.SAMN05192564_10457"/>
<dbReference type="Gene3D" id="3.20.20.70">
    <property type="entry name" value="Aldolase class I"/>
    <property type="match status" value="1"/>
</dbReference>
<reference evidence="7" key="1">
    <citation type="submission" date="2016-10" db="EMBL/GenBank/DDBJ databases">
        <authorList>
            <person name="Varghese N."/>
            <person name="Submissions S."/>
        </authorList>
    </citation>
    <scope>NUCLEOTIDE SEQUENCE [LARGE SCALE GENOMIC DNA]</scope>
    <source>
        <strain evidence="7">LMG 24000</strain>
    </source>
</reference>
<dbReference type="PANTHER" id="PTHR43090:SF2">
    <property type="entry name" value="1-(5-PHOSPHORIBOSYL)-5-[(5-PHOSPHORIBOSYLAMINO)METHYLIDENEAMINO] IMIDAZOLE-4-CARBOXAMIDE ISOMERASE"/>
    <property type="match status" value="1"/>
</dbReference>
<proteinExistence type="inferred from homology"/>
<dbReference type="OrthoDB" id="8535539at2"/>
<keyword evidence="2 5" id="KW-0028">Amino-acid biosynthesis</keyword>
<dbReference type="GO" id="GO:0003949">
    <property type="term" value="F:1-(5-phosphoribosyl)-5-[(5-phosphoribosylamino)methylideneamino]imidazole-4-carboxamide isomerase activity"/>
    <property type="evidence" value="ECO:0007669"/>
    <property type="project" value="InterPro"/>
</dbReference>
<dbReference type="InterPro" id="IPR006062">
    <property type="entry name" value="His_biosynth"/>
</dbReference>
<dbReference type="Pfam" id="PF00977">
    <property type="entry name" value="His_biosynth"/>
    <property type="match status" value="2"/>
</dbReference>
<keyword evidence="6" id="KW-0413">Isomerase</keyword>
<evidence type="ECO:0000256" key="5">
    <source>
        <dbReference type="RuleBase" id="RU003657"/>
    </source>
</evidence>
<name>A0A1H4F290_9BURK</name>
<comment type="pathway">
    <text evidence="4">Amino-acid biosynthesis.</text>
</comment>
<evidence type="ECO:0000256" key="1">
    <source>
        <dbReference type="ARBA" id="ARBA00009667"/>
    </source>
</evidence>
<keyword evidence="7" id="KW-1185">Reference proteome</keyword>
<keyword evidence="3 5" id="KW-0368">Histidine biosynthesis</keyword>